<dbReference type="EMBL" id="LR797252">
    <property type="protein sequence ID" value="CAB4196715.1"/>
    <property type="molecule type" value="Genomic_DNA"/>
</dbReference>
<protein>
    <submittedName>
        <fullName evidence="1">Uncharacterized protein</fullName>
    </submittedName>
</protein>
<reference evidence="1" key="1">
    <citation type="submission" date="2020-05" db="EMBL/GenBank/DDBJ databases">
        <authorList>
            <person name="Chiriac C."/>
            <person name="Salcher M."/>
            <person name="Ghai R."/>
            <person name="Kavagutti S V."/>
        </authorList>
    </citation>
    <scope>NUCLEOTIDE SEQUENCE</scope>
</reference>
<proteinExistence type="predicted"/>
<organism evidence="1">
    <name type="scientific">uncultured Caudovirales phage</name>
    <dbReference type="NCBI Taxonomy" id="2100421"/>
    <lineage>
        <taxon>Viruses</taxon>
        <taxon>Duplodnaviria</taxon>
        <taxon>Heunggongvirae</taxon>
        <taxon>Uroviricota</taxon>
        <taxon>Caudoviricetes</taxon>
        <taxon>Peduoviridae</taxon>
        <taxon>Maltschvirus</taxon>
        <taxon>Maltschvirus maltsch</taxon>
    </lineage>
</organism>
<evidence type="ECO:0000313" key="1">
    <source>
        <dbReference type="EMBL" id="CAB4196715.1"/>
    </source>
</evidence>
<gene>
    <name evidence="1" type="ORF">UFOVP1290_235</name>
</gene>
<accession>A0A6J5RWT2</accession>
<sequence>MANKMPFDYVMKEVDKLYDNHLDEDDVEGIIDMLNTVTAFLEAAGWTEEEFIETSLKNLQEFSETPIKIDISRMN</sequence>
<name>A0A6J5RWT2_9CAUD</name>